<dbReference type="Proteomes" id="UP000186919">
    <property type="component" value="Unassembled WGS sequence"/>
</dbReference>
<protein>
    <submittedName>
        <fullName evidence="1">Uncharacterized protein</fullName>
    </submittedName>
</protein>
<name>A0A179VIR3_9MYCO</name>
<dbReference type="AlphaFoldDB" id="A0A179VIR3"/>
<organism evidence="1 2">
    <name type="scientific">Mycobacteroides immunogenum</name>
    <dbReference type="NCBI Taxonomy" id="83262"/>
    <lineage>
        <taxon>Bacteria</taxon>
        <taxon>Bacillati</taxon>
        <taxon>Actinomycetota</taxon>
        <taxon>Actinomycetes</taxon>
        <taxon>Mycobacteriales</taxon>
        <taxon>Mycobacteriaceae</taxon>
        <taxon>Mycobacteroides</taxon>
    </lineage>
</organism>
<evidence type="ECO:0000313" key="1">
    <source>
        <dbReference type="EMBL" id="OAT70943.1"/>
    </source>
</evidence>
<dbReference type="EMBL" id="LQYE01000001">
    <property type="protein sequence ID" value="OAT70943.1"/>
    <property type="molecule type" value="Genomic_DNA"/>
</dbReference>
<sequence length="71" mass="7864">MNISIVLDENHRQYGKAHKTGCRDITKTDQESLGDIATYAQLAQAIVDATGWDRNEDEARADCAPCVRLEA</sequence>
<accession>A0A179VIR3</accession>
<gene>
    <name evidence="1" type="ORF">AWB85_06630</name>
</gene>
<dbReference type="RefSeq" id="WP_064628078.1">
    <property type="nucleotide sequence ID" value="NZ_LQYE01000001.1"/>
</dbReference>
<comment type="caution">
    <text evidence="1">The sequence shown here is derived from an EMBL/GenBank/DDBJ whole genome shotgun (WGS) entry which is preliminary data.</text>
</comment>
<reference evidence="1 2" key="1">
    <citation type="submission" date="2016-01" db="EMBL/GenBank/DDBJ databases">
        <title>Mycobacterium immunogenum strain CD11_6 genome sequencing and assembly.</title>
        <authorList>
            <person name="Kaur G."/>
            <person name="Nair G.R."/>
            <person name="Mayilraj S."/>
        </authorList>
    </citation>
    <scope>NUCLEOTIDE SEQUENCE [LARGE SCALE GENOMIC DNA]</scope>
    <source>
        <strain evidence="1 2">CD11-6</strain>
    </source>
</reference>
<evidence type="ECO:0000313" key="2">
    <source>
        <dbReference type="Proteomes" id="UP000186919"/>
    </source>
</evidence>
<proteinExistence type="predicted"/>